<keyword evidence="6" id="KW-0547">Nucleotide-binding</keyword>
<sequence length="89" mass="9892">MRRSEQALRGRGVMHAALFGSVARGDRRADSDIDIMIEIDPGARLTVFDYMDIKEYISGLFEGPVDVVNRDALKPYVRPAATADAIYAF</sequence>
<dbReference type="Pfam" id="PF01909">
    <property type="entry name" value="NTP_transf_2"/>
    <property type="match status" value="1"/>
</dbReference>
<reference evidence="11" key="1">
    <citation type="submission" date="2021-02" db="EMBL/GenBank/DDBJ databases">
        <title>Genomic Encyclopedia of Type Strains, Phase IV (KMG-V): Genome sequencing to study the core and pangenomes of soil and plant-associated prokaryotes.</title>
        <authorList>
            <person name="Whitman W."/>
        </authorList>
    </citation>
    <scope>NUCLEOTIDE SEQUENCE</scope>
    <source>
        <strain evidence="11">USDA 406</strain>
    </source>
</reference>
<evidence type="ECO:0000313" key="11">
    <source>
        <dbReference type="EMBL" id="MBP1291882.1"/>
    </source>
</evidence>
<keyword evidence="4" id="KW-0548">Nucleotidyltransferase</keyword>
<accession>A0A8I1Y3C3</accession>
<dbReference type="AlphaFoldDB" id="A0A8I1Y3C3"/>
<evidence type="ECO:0000256" key="8">
    <source>
        <dbReference type="ARBA" id="ARBA00022842"/>
    </source>
</evidence>
<keyword evidence="3 11" id="KW-0808">Transferase</keyword>
<dbReference type="PANTHER" id="PTHR33571:SF14">
    <property type="entry name" value="PROTEIN ADENYLYLTRANSFERASE MJ0435-RELATED"/>
    <property type="match status" value="1"/>
</dbReference>
<keyword evidence="5" id="KW-0479">Metal-binding</keyword>
<dbReference type="Proteomes" id="UP000673383">
    <property type="component" value="Unassembled WGS sequence"/>
</dbReference>
<keyword evidence="2" id="KW-1277">Toxin-antitoxin system</keyword>
<evidence type="ECO:0000256" key="2">
    <source>
        <dbReference type="ARBA" id="ARBA00022649"/>
    </source>
</evidence>
<dbReference type="PANTHER" id="PTHR33571">
    <property type="entry name" value="SSL8005 PROTEIN"/>
    <property type="match status" value="1"/>
</dbReference>
<evidence type="ECO:0000313" key="12">
    <source>
        <dbReference type="Proteomes" id="UP000673383"/>
    </source>
</evidence>
<proteinExistence type="inferred from homology"/>
<dbReference type="InterPro" id="IPR043519">
    <property type="entry name" value="NT_sf"/>
</dbReference>
<dbReference type="SUPFAM" id="SSF81301">
    <property type="entry name" value="Nucleotidyltransferase"/>
    <property type="match status" value="1"/>
</dbReference>
<evidence type="ECO:0000256" key="4">
    <source>
        <dbReference type="ARBA" id="ARBA00022695"/>
    </source>
</evidence>
<evidence type="ECO:0000256" key="7">
    <source>
        <dbReference type="ARBA" id="ARBA00022840"/>
    </source>
</evidence>
<dbReference type="InterPro" id="IPR002934">
    <property type="entry name" value="Polymerase_NTP_transf_dom"/>
</dbReference>
<keyword evidence="7" id="KW-0067">ATP-binding</keyword>
<dbReference type="GO" id="GO:0016779">
    <property type="term" value="F:nucleotidyltransferase activity"/>
    <property type="evidence" value="ECO:0007669"/>
    <property type="project" value="UniProtKB-KW"/>
</dbReference>
<evidence type="ECO:0000256" key="1">
    <source>
        <dbReference type="ARBA" id="ARBA00001946"/>
    </source>
</evidence>
<evidence type="ECO:0000256" key="5">
    <source>
        <dbReference type="ARBA" id="ARBA00022723"/>
    </source>
</evidence>
<evidence type="ECO:0000256" key="6">
    <source>
        <dbReference type="ARBA" id="ARBA00022741"/>
    </source>
</evidence>
<evidence type="ECO:0000256" key="9">
    <source>
        <dbReference type="ARBA" id="ARBA00038276"/>
    </source>
</evidence>
<organism evidence="11 12">
    <name type="scientific">Bradyrhizobium elkanii</name>
    <dbReference type="NCBI Taxonomy" id="29448"/>
    <lineage>
        <taxon>Bacteria</taxon>
        <taxon>Pseudomonadati</taxon>
        <taxon>Pseudomonadota</taxon>
        <taxon>Alphaproteobacteria</taxon>
        <taxon>Hyphomicrobiales</taxon>
        <taxon>Nitrobacteraceae</taxon>
        <taxon>Bradyrhizobium</taxon>
    </lineage>
</organism>
<dbReference type="InterPro" id="IPR052038">
    <property type="entry name" value="Type-VII_TA_antitoxin"/>
</dbReference>
<dbReference type="EMBL" id="JAFICZ010000001">
    <property type="protein sequence ID" value="MBP1291882.1"/>
    <property type="molecule type" value="Genomic_DNA"/>
</dbReference>
<evidence type="ECO:0000256" key="3">
    <source>
        <dbReference type="ARBA" id="ARBA00022679"/>
    </source>
</evidence>
<feature type="domain" description="Polymerase nucleotidyl transferase" evidence="10">
    <location>
        <begin position="13"/>
        <end position="86"/>
    </location>
</feature>
<dbReference type="Gene3D" id="3.30.460.10">
    <property type="entry name" value="Beta Polymerase, domain 2"/>
    <property type="match status" value="1"/>
</dbReference>
<comment type="cofactor">
    <cofactor evidence="1">
        <name>Mg(2+)</name>
        <dbReference type="ChEBI" id="CHEBI:18420"/>
    </cofactor>
</comment>
<dbReference type="GO" id="GO:0005524">
    <property type="term" value="F:ATP binding"/>
    <property type="evidence" value="ECO:0007669"/>
    <property type="project" value="UniProtKB-KW"/>
</dbReference>
<keyword evidence="8" id="KW-0460">Magnesium</keyword>
<name>A0A8I1Y3C3_BRAEL</name>
<dbReference type="RefSeq" id="WP_311986750.1">
    <property type="nucleotide sequence ID" value="NZ_JAFICZ010000001.1"/>
</dbReference>
<protein>
    <submittedName>
        <fullName evidence="11">Putative nucleotidyltransferase</fullName>
    </submittedName>
</protein>
<evidence type="ECO:0000259" key="10">
    <source>
        <dbReference type="Pfam" id="PF01909"/>
    </source>
</evidence>
<comment type="caution">
    <text evidence="11">The sequence shown here is derived from an EMBL/GenBank/DDBJ whole genome shotgun (WGS) entry which is preliminary data.</text>
</comment>
<gene>
    <name evidence="11" type="ORF">JOH49_001635</name>
</gene>
<comment type="similarity">
    <text evidence="9">Belongs to the MntA antitoxin family.</text>
</comment>
<dbReference type="CDD" id="cd05403">
    <property type="entry name" value="NT_KNTase_like"/>
    <property type="match status" value="1"/>
</dbReference>
<dbReference type="GO" id="GO:0046872">
    <property type="term" value="F:metal ion binding"/>
    <property type="evidence" value="ECO:0007669"/>
    <property type="project" value="UniProtKB-KW"/>
</dbReference>